<keyword evidence="7" id="KW-0256">Endoplasmic reticulum</keyword>
<dbReference type="PANTHER" id="PTHR21573:SF0">
    <property type="entry name" value="ER MEMBRANE PROTEIN COMPLEX SUBUNIT 1"/>
    <property type="match status" value="1"/>
</dbReference>
<evidence type="ECO:0000256" key="9">
    <source>
        <dbReference type="ARBA" id="ARBA00023136"/>
    </source>
</evidence>
<evidence type="ECO:0000256" key="5">
    <source>
        <dbReference type="ARBA" id="ARBA00022692"/>
    </source>
</evidence>
<feature type="domain" description="ER membrane protein complex subunit 1 C-terminal" evidence="13">
    <location>
        <begin position="764"/>
        <end position="981"/>
    </location>
</feature>
<gene>
    <name evidence="15" type="ORF">LVIROSA_LOCUS38439</name>
</gene>
<feature type="signal peptide" evidence="12">
    <location>
        <begin position="1"/>
        <end position="23"/>
    </location>
</feature>
<dbReference type="InterPro" id="IPR011678">
    <property type="entry name" value="EMC1_C"/>
</dbReference>
<dbReference type="InterPro" id="IPR058545">
    <property type="entry name" value="Beta-prop_EMC1_1st"/>
</dbReference>
<dbReference type="Gene3D" id="2.130.10.10">
    <property type="entry name" value="YVTN repeat-like/Quinoprotein amine dehydrogenase"/>
    <property type="match status" value="1"/>
</dbReference>
<dbReference type="GO" id="GO:0034975">
    <property type="term" value="P:protein folding in endoplasmic reticulum"/>
    <property type="evidence" value="ECO:0007669"/>
    <property type="project" value="TreeGrafter"/>
</dbReference>
<name>A0AAU9PRZ1_9ASTR</name>
<keyword evidence="5 11" id="KW-0812">Transmembrane</keyword>
<feature type="transmembrane region" description="Helical" evidence="11">
    <location>
        <begin position="949"/>
        <end position="972"/>
    </location>
</feature>
<evidence type="ECO:0000256" key="7">
    <source>
        <dbReference type="ARBA" id="ARBA00022824"/>
    </source>
</evidence>
<dbReference type="InterPro" id="IPR011047">
    <property type="entry name" value="Quinoprotein_ADH-like_sf"/>
</dbReference>
<dbReference type="Proteomes" id="UP001157418">
    <property type="component" value="Unassembled WGS sequence"/>
</dbReference>
<feature type="chain" id="PRO_5043471177" description="ER membrane protein complex subunit 1" evidence="12">
    <location>
        <begin position="24"/>
        <end position="982"/>
    </location>
</feature>
<evidence type="ECO:0000256" key="12">
    <source>
        <dbReference type="SAM" id="SignalP"/>
    </source>
</evidence>
<protein>
    <recommendedName>
        <fullName evidence="4">ER membrane protein complex subunit 1</fullName>
    </recommendedName>
</protein>
<keyword evidence="8 11" id="KW-1133">Transmembrane helix</keyword>
<keyword evidence="16" id="KW-1185">Reference proteome</keyword>
<evidence type="ECO:0000256" key="1">
    <source>
        <dbReference type="ARBA" id="ARBA00004115"/>
    </source>
</evidence>
<evidence type="ECO:0000256" key="6">
    <source>
        <dbReference type="ARBA" id="ARBA00022729"/>
    </source>
</evidence>
<evidence type="ECO:0000259" key="14">
    <source>
        <dbReference type="Pfam" id="PF25293"/>
    </source>
</evidence>
<sequence length="982" mass="109663">MAMAIKLSLLLLVISCSLIPTFSLFEDQVGFMDWHQRYIGKVKDAVFHTQKAGRKRVVVSTEENVIASLDLRRGEIFWRHVLGATDVIDKIDIALGKYVITLSSEGSILRAWNLPDGQMVWESFLSGSKSSKALLTIPANLKLDLDSPIFVYGGTCLYAISSIDGEILWKKDFINEGMDVHQLILSEGSNVIHAVGVFDLSEFNTYEIDVKNGGVLKHVRKSFPGGIYGNILSISSEKFVALDATRSIVLLISITDGQISLQQTHVSDLIHGVSLNPLILPSKLSGIFSLTTDTFIAFIKVTHEGKLEVMEKVDKTVVVSDALALSDGEQAFALVQHGDSKIHLSVRLVHDMSSNHLKETVKMDHERGFVHKIFINNYVRTDRSHGFRALIVMEDHSLLLLQQGEIVWSRDDGLASVIDVTTSELPVEKVGVSVAKVEDSLFEWLKGHMLKLKGTLMLATPDEIAIIQKIKLQSSEKSKMTRDHNGFRRLLIVLTKSRKLFALHSGDGHIVWSTLLQSLRQSDECPNPTGLKLHPWQIPHHHALDKNPSVLVVGRCGLSLSSPSTLSVVDTYTGKEARNVGPGHSTVQVIPLPFSDSSEQQLHLLIDDENRVHLYPRSREAVEIFQRESQNVYWYDVEAEVGILRGYGVKRRCDGDEYCFEARNLWSVVFPSESEKIISTVSRKGNEVVHTQAKVIADEDVMYKYISKNILFVATVSPKASGPIGSATPDESLLVVHLVDTITGRILHRMSHLGSQGPVHAVLSENWVVYHYFNLRAHRYEMSVIEIYDQSRAENKDVLKLIVGKHNLTTPVSSYSRPEVSTKSQSYFFTHSVKAISVTSTAKGITSKHLLIGTIADQVLALDKRFVDPRRSLNPTQAEKEEGLLPLTDTLPIIPQSYVTHAFKVEGLRGIETIPAKLESTTLVFAYGVDLFFTRLAPSRTYDSLTEDFNYALLLLTIVALVVAIFVTWVLSERKDLQEKWR</sequence>
<dbReference type="FunFam" id="2.130.10.10:FF:000579">
    <property type="entry name" value="Os05g0230600 protein"/>
    <property type="match status" value="1"/>
</dbReference>
<dbReference type="Pfam" id="PF07774">
    <property type="entry name" value="EMC1_C"/>
    <property type="match status" value="1"/>
</dbReference>
<reference evidence="15 16" key="1">
    <citation type="submission" date="2022-01" db="EMBL/GenBank/DDBJ databases">
        <authorList>
            <person name="Xiong W."/>
            <person name="Schranz E."/>
        </authorList>
    </citation>
    <scope>NUCLEOTIDE SEQUENCE [LARGE SCALE GENOMIC DNA]</scope>
</reference>
<keyword evidence="10" id="KW-0325">Glycoprotein</keyword>
<accession>A0AAU9PRZ1</accession>
<dbReference type="InterPro" id="IPR026895">
    <property type="entry name" value="EMC1"/>
</dbReference>
<evidence type="ECO:0000256" key="2">
    <source>
        <dbReference type="ARBA" id="ARBA00007904"/>
    </source>
</evidence>
<evidence type="ECO:0000256" key="4">
    <source>
        <dbReference type="ARBA" id="ARBA00020824"/>
    </source>
</evidence>
<evidence type="ECO:0000313" key="16">
    <source>
        <dbReference type="Proteomes" id="UP001157418"/>
    </source>
</evidence>
<comment type="subcellular location">
    <subcellularLocation>
        <location evidence="1">Endoplasmic reticulum membrane</location>
        <topology evidence="1">Single-pass type I membrane protein</topology>
    </subcellularLocation>
</comment>
<dbReference type="SUPFAM" id="SSF50998">
    <property type="entry name" value="Quinoprotein alcohol dehydrogenase-like"/>
    <property type="match status" value="1"/>
</dbReference>
<organism evidence="15 16">
    <name type="scientific">Lactuca virosa</name>
    <dbReference type="NCBI Taxonomy" id="75947"/>
    <lineage>
        <taxon>Eukaryota</taxon>
        <taxon>Viridiplantae</taxon>
        <taxon>Streptophyta</taxon>
        <taxon>Embryophyta</taxon>
        <taxon>Tracheophyta</taxon>
        <taxon>Spermatophyta</taxon>
        <taxon>Magnoliopsida</taxon>
        <taxon>eudicotyledons</taxon>
        <taxon>Gunneridae</taxon>
        <taxon>Pentapetalae</taxon>
        <taxon>asterids</taxon>
        <taxon>campanulids</taxon>
        <taxon>Asterales</taxon>
        <taxon>Asteraceae</taxon>
        <taxon>Cichorioideae</taxon>
        <taxon>Cichorieae</taxon>
        <taxon>Lactucinae</taxon>
        <taxon>Lactuca</taxon>
    </lineage>
</organism>
<evidence type="ECO:0000256" key="3">
    <source>
        <dbReference type="ARBA" id="ARBA00011276"/>
    </source>
</evidence>
<dbReference type="InterPro" id="IPR015943">
    <property type="entry name" value="WD40/YVTN_repeat-like_dom_sf"/>
</dbReference>
<dbReference type="GO" id="GO:0072546">
    <property type="term" value="C:EMC complex"/>
    <property type="evidence" value="ECO:0007669"/>
    <property type="project" value="InterPro"/>
</dbReference>
<comment type="subunit">
    <text evidence="3">Component of the ER membrane protein complex (EMC).</text>
</comment>
<keyword evidence="6 12" id="KW-0732">Signal</keyword>
<evidence type="ECO:0000259" key="13">
    <source>
        <dbReference type="Pfam" id="PF07774"/>
    </source>
</evidence>
<evidence type="ECO:0000256" key="8">
    <source>
        <dbReference type="ARBA" id="ARBA00022989"/>
    </source>
</evidence>
<evidence type="ECO:0000256" key="11">
    <source>
        <dbReference type="SAM" id="Phobius"/>
    </source>
</evidence>
<proteinExistence type="inferred from homology"/>
<dbReference type="Pfam" id="PF25293">
    <property type="entry name" value="Beta-prop_EMC1_N"/>
    <property type="match status" value="1"/>
</dbReference>
<dbReference type="EMBL" id="CAKMRJ010005745">
    <property type="protein sequence ID" value="CAH1453176.1"/>
    <property type="molecule type" value="Genomic_DNA"/>
</dbReference>
<keyword evidence="9 11" id="KW-0472">Membrane</keyword>
<comment type="caution">
    <text evidence="15">The sequence shown here is derived from an EMBL/GenBank/DDBJ whole genome shotgun (WGS) entry which is preliminary data.</text>
</comment>
<dbReference type="AlphaFoldDB" id="A0AAU9PRZ1"/>
<evidence type="ECO:0000256" key="10">
    <source>
        <dbReference type="ARBA" id="ARBA00023180"/>
    </source>
</evidence>
<comment type="similarity">
    <text evidence="2">Belongs to the EMC1 family.</text>
</comment>
<evidence type="ECO:0000313" key="15">
    <source>
        <dbReference type="EMBL" id="CAH1453176.1"/>
    </source>
</evidence>
<feature type="domain" description="EMC1 first beta-propeller" evidence="14">
    <location>
        <begin position="24"/>
        <end position="412"/>
    </location>
</feature>
<dbReference type="PANTHER" id="PTHR21573">
    <property type="entry name" value="ER MEMBRANE PROTEIN COMPLEX SUBUNIT 1"/>
    <property type="match status" value="1"/>
</dbReference>